<reference evidence="9 10" key="1">
    <citation type="submission" date="2019-01" db="EMBL/GenBank/DDBJ databases">
        <title>Chengkuizengella sp. nov., isolated from deep-sea sediment of East Pacific Ocean.</title>
        <authorList>
            <person name="Yang J."/>
            <person name="Lai Q."/>
            <person name="Shao Z."/>
        </authorList>
    </citation>
    <scope>NUCLEOTIDE SEQUENCE [LARGE SCALE GENOMIC DNA]</scope>
    <source>
        <strain evidence="9 10">YPA3-1-1</strain>
    </source>
</reference>
<accession>A0A6N9Q8D2</accession>
<comment type="subcellular location">
    <subcellularLocation>
        <location evidence="1">Membrane</location>
        <topology evidence="1">Multi-pass membrane protein</topology>
    </subcellularLocation>
</comment>
<evidence type="ECO:0000256" key="4">
    <source>
        <dbReference type="ARBA" id="ARBA00022544"/>
    </source>
</evidence>
<evidence type="ECO:0000256" key="6">
    <source>
        <dbReference type="ARBA" id="ARBA00022989"/>
    </source>
</evidence>
<evidence type="ECO:0000313" key="9">
    <source>
        <dbReference type="EMBL" id="NBI30874.1"/>
    </source>
</evidence>
<protein>
    <submittedName>
        <fullName evidence="9">Spore gernimation protein</fullName>
    </submittedName>
</protein>
<evidence type="ECO:0000256" key="7">
    <source>
        <dbReference type="ARBA" id="ARBA00023136"/>
    </source>
</evidence>
<feature type="transmembrane region" description="Helical" evidence="8">
    <location>
        <begin position="145"/>
        <end position="163"/>
    </location>
</feature>
<evidence type="ECO:0000256" key="2">
    <source>
        <dbReference type="ARBA" id="ARBA00007998"/>
    </source>
</evidence>
<feature type="transmembrane region" description="Helical" evidence="8">
    <location>
        <begin position="218"/>
        <end position="240"/>
    </location>
</feature>
<feature type="transmembrane region" description="Helical" evidence="8">
    <location>
        <begin position="120"/>
        <end position="138"/>
    </location>
</feature>
<evidence type="ECO:0000256" key="8">
    <source>
        <dbReference type="SAM" id="Phobius"/>
    </source>
</evidence>
<feature type="transmembrane region" description="Helical" evidence="8">
    <location>
        <begin position="188"/>
        <end position="206"/>
    </location>
</feature>
<gene>
    <name evidence="9" type="ORF">ERL59_18140</name>
</gene>
<keyword evidence="3" id="KW-0813">Transport</keyword>
<keyword evidence="6 8" id="KW-1133">Transmembrane helix</keyword>
<dbReference type="PANTHER" id="PTHR34975">
    <property type="entry name" value="SPORE GERMINATION PROTEIN A2"/>
    <property type="match status" value="1"/>
</dbReference>
<proteinExistence type="inferred from homology"/>
<dbReference type="EMBL" id="SIJB01000043">
    <property type="protein sequence ID" value="NBI30874.1"/>
    <property type="molecule type" value="Genomic_DNA"/>
</dbReference>
<feature type="transmembrane region" description="Helical" evidence="8">
    <location>
        <begin position="268"/>
        <end position="287"/>
    </location>
</feature>
<keyword evidence="5 8" id="KW-0812">Transmembrane</keyword>
<dbReference type="Proteomes" id="UP000448943">
    <property type="component" value="Unassembled WGS sequence"/>
</dbReference>
<dbReference type="Pfam" id="PF03845">
    <property type="entry name" value="Spore_permease"/>
    <property type="match status" value="1"/>
</dbReference>
<feature type="transmembrane region" description="Helical" evidence="8">
    <location>
        <begin position="40"/>
        <end position="61"/>
    </location>
</feature>
<keyword evidence="10" id="KW-1185">Reference proteome</keyword>
<dbReference type="AlphaFoldDB" id="A0A6N9Q8D2"/>
<comment type="similarity">
    <text evidence="2">Belongs to the amino acid-polyamine-organocation (APC) superfamily. Spore germination protein (SGP) (TC 2.A.3.9) family.</text>
</comment>
<evidence type="ECO:0000256" key="3">
    <source>
        <dbReference type="ARBA" id="ARBA00022448"/>
    </source>
</evidence>
<evidence type="ECO:0000256" key="5">
    <source>
        <dbReference type="ARBA" id="ARBA00022692"/>
    </source>
</evidence>
<feature type="transmembrane region" description="Helical" evidence="8">
    <location>
        <begin position="12"/>
        <end position="34"/>
    </location>
</feature>
<dbReference type="PANTHER" id="PTHR34975:SF2">
    <property type="entry name" value="SPORE GERMINATION PROTEIN A2"/>
    <property type="match status" value="1"/>
</dbReference>
<comment type="caution">
    <text evidence="9">The sequence shown here is derived from an EMBL/GenBank/DDBJ whole genome shotgun (WGS) entry which is preliminary data.</text>
</comment>
<name>A0A6N9Q8D2_9BACL</name>
<feature type="transmembrane region" description="Helical" evidence="8">
    <location>
        <begin position="338"/>
        <end position="356"/>
    </location>
</feature>
<organism evidence="9 10">
    <name type="scientific">Chengkuizengella marina</name>
    <dbReference type="NCBI Taxonomy" id="2507566"/>
    <lineage>
        <taxon>Bacteria</taxon>
        <taxon>Bacillati</taxon>
        <taxon>Bacillota</taxon>
        <taxon>Bacilli</taxon>
        <taxon>Bacillales</taxon>
        <taxon>Paenibacillaceae</taxon>
        <taxon>Chengkuizengella</taxon>
    </lineage>
</organism>
<sequence length="369" mass="42359">MMKEKLHPFQIAVLIYMIQSGITIFSLPRIAAGAFGTNGWIGVAIISIIPMINILLIALVFHYGKGRSIFEIFEDLVPKVLLRPFFLCLAFLWCMLGILVGKNFGLLFKMLYLPELSPTVYLIFTLIFVYFLVSKGLYQIGKTTIIFFFMTIWSVSIMALYIAEFKLDRLTPFIFKGEKELLTQSFEILNAFLGYEIIILIFPYILKSRASIKAMFYGNLFTTFVIYVPICFIAFGVLSFDQLKNETFPVLTLFEYIEFPFIERIESLIFSLFSLKALITVVMFYWAGDQVFRYSIPQIKPKVSIVILIIISFGISYIPQFLLDVGNWLKWIGRIEAVIAMLLPIILLLIIGITTIKRKRNGSKNGEVL</sequence>
<evidence type="ECO:0000256" key="1">
    <source>
        <dbReference type="ARBA" id="ARBA00004141"/>
    </source>
</evidence>
<dbReference type="InterPro" id="IPR004761">
    <property type="entry name" value="Spore_GerAB"/>
</dbReference>
<keyword evidence="7 8" id="KW-0472">Membrane</keyword>
<keyword evidence="4" id="KW-0309">Germination</keyword>
<dbReference type="GO" id="GO:0016020">
    <property type="term" value="C:membrane"/>
    <property type="evidence" value="ECO:0007669"/>
    <property type="project" value="UniProtKB-SubCell"/>
</dbReference>
<feature type="transmembrane region" description="Helical" evidence="8">
    <location>
        <begin position="81"/>
        <end position="100"/>
    </location>
</feature>
<evidence type="ECO:0000313" key="10">
    <source>
        <dbReference type="Proteomes" id="UP000448943"/>
    </source>
</evidence>
<dbReference type="GO" id="GO:0009847">
    <property type="term" value="P:spore germination"/>
    <property type="evidence" value="ECO:0007669"/>
    <property type="project" value="InterPro"/>
</dbReference>
<feature type="transmembrane region" description="Helical" evidence="8">
    <location>
        <begin position="299"/>
        <end position="318"/>
    </location>
</feature>